<dbReference type="SUPFAM" id="SSF50494">
    <property type="entry name" value="Trypsin-like serine proteases"/>
    <property type="match status" value="1"/>
</dbReference>
<reference evidence="6 7" key="1">
    <citation type="submission" date="2019-09" db="EMBL/GenBank/DDBJ databases">
        <title>Bird 10,000 Genomes (B10K) Project - Family phase.</title>
        <authorList>
            <person name="Zhang G."/>
        </authorList>
    </citation>
    <scope>NUCLEOTIDE SEQUENCE [LARGE SCALE GENOMIC DNA]</scope>
    <source>
        <strain evidence="6">B10K-MSB-37135</strain>
        <tissue evidence="6">Heart</tissue>
    </source>
</reference>
<proteinExistence type="predicted"/>
<dbReference type="PRINTS" id="PR00722">
    <property type="entry name" value="CHYMOTRYPSIN"/>
</dbReference>
<dbReference type="InterPro" id="IPR001254">
    <property type="entry name" value="Trypsin_dom"/>
</dbReference>
<keyword evidence="2" id="KW-0378">Hydrolase</keyword>
<dbReference type="GO" id="GO:0004252">
    <property type="term" value="F:serine-type endopeptidase activity"/>
    <property type="evidence" value="ECO:0007669"/>
    <property type="project" value="InterPro"/>
</dbReference>
<gene>
    <name evidence="6" type="primary">Prss55</name>
    <name evidence="6" type="ORF">CRYUND_R09591</name>
</gene>
<dbReference type="Pfam" id="PF00089">
    <property type="entry name" value="Trypsin"/>
    <property type="match status" value="1"/>
</dbReference>
<evidence type="ECO:0000256" key="1">
    <source>
        <dbReference type="ARBA" id="ARBA00022670"/>
    </source>
</evidence>
<feature type="non-terminal residue" evidence="6">
    <location>
        <position position="1"/>
    </location>
</feature>
<comment type="caution">
    <text evidence="6">The sequence shown here is derived from an EMBL/GenBank/DDBJ whole genome shotgun (WGS) entry which is preliminary data.</text>
</comment>
<accession>A0A7K4LN21</accession>
<dbReference type="SMART" id="SM00020">
    <property type="entry name" value="Tryp_SPc"/>
    <property type="match status" value="1"/>
</dbReference>
<feature type="non-terminal residue" evidence="6">
    <location>
        <position position="170"/>
    </location>
</feature>
<protein>
    <submittedName>
        <fullName evidence="6">PRS55 protease</fullName>
    </submittedName>
</protein>
<dbReference type="AlphaFoldDB" id="A0A7K4LN21"/>
<evidence type="ECO:0000256" key="3">
    <source>
        <dbReference type="ARBA" id="ARBA00022825"/>
    </source>
</evidence>
<organism evidence="6 7">
    <name type="scientific">Crypturellus undulatus</name>
    <dbReference type="NCBI Taxonomy" id="48396"/>
    <lineage>
        <taxon>Eukaryota</taxon>
        <taxon>Metazoa</taxon>
        <taxon>Chordata</taxon>
        <taxon>Craniata</taxon>
        <taxon>Vertebrata</taxon>
        <taxon>Euteleostomi</taxon>
        <taxon>Archelosauria</taxon>
        <taxon>Archosauria</taxon>
        <taxon>Dinosauria</taxon>
        <taxon>Saurischia</taxon>
        <taxon>Theropoda</taxon>
        <taxon>Coelurosauria</taxon>
        <taxon>Aves</taxon>
        <taxon>Palaeognathae</taxon>
        <taxon>Tinamiformes</taxon>
        <taxon>Tinamidae</taxon>
        <taxon>Crypturellus</taxon>
    </lineage>
</organism>
<dbReference type="PROSITE" id="PS00134">
    <property type="entry name" value="TRYPSIN_HIS"/>
    <property type="match status" value="1"/>
</dbReference>
<sequence>IGGTDAEAGDFPWQVSIQSKGTHFCGGTIISSWWILTAAHCFAPQLPPDITVVLGGIDLSENLERKKLNSLIIHEKFDSETVENDIALILLESPIQTGDQKMPVCLPFISDPHVWKDCWVAGWGTTTAGIAVSASRVLQKAEVKLISKEQCSEWLPQLGDGMLCAGLEEG</sequence>
<keyword evidence="4" id="KW-1015">Disulfide bond</keyword>
<evidence type="ECO:0000259" key="5">
    <source>
        <dbReference type="PROSITE" id="PS50240"/>
    </source>
</evidence>
<keyword evidence="3" id="KW-0720">Serine protease</keyword>
<evidence type="ECO:0000256" key="4">
    <source>
        <dbReference type="ARBA" id="ARBA00023157"/>
    </source>
</evidence>
<evidence type="ECO:0000313" key="7">
    <source>
        <dbReference type="Proteomes" id="UP000534426"/>
    </source>
</evidence>
<dbReference type="Gene3D" id="2.40.10.10">
    <property type="entry name" value="Trypsin-like serine proteases"/>
    <property type="match status" value="1"/>
</dbReference>
<dbReference type="Proteomes" id="UP000534426">
    <property type="component" value="Unassembled WGS sequence"/>
</dbReference>
<evidence type="ECO:0000256" key="2">
    <source>
        <dbReference type="ARBA" id="ARBA00022801"/>
    </source>
</evidence>
<dbReference type="CDD" id="cd00190">
    <property type="entry name" value="Tryp_SPc"/>
    <property type="match status" value="1"/>
</dbReference>
<dbReference type="FunFam" id="2.40.10.10:FF:000073">
    <property type="entry name" value="Trypsin alpha"/>
    <property type="match status" value="1"/>
</dbReference>
<dbReference type="InterPro" id="IPR001314">
    <property type="entry name" value="Peptidase_S1A"/>
</dbReference>
<dbReference type="EMBL" id="VWPW01017282">
    <property type="protein sequence ID" value="NWJ05299.1"/>
    <property type="molecule type" value="Genomic_DNA"/>
</dbReference>
<keyword evidence="1 6" id="KW-0645">Protease</keyword>
<dbReference type="GO" id="GO:0006508">
    <property type="term" value="P:proteolysis"/>
    <property type="evidence" value="ECO:0007669"/>
    <property type="project" value="UniProtKB-KW"/>
</dbReference>
<dbReference type="InterPro" id="IPR043504">
    <property type="entry name" value="Peptidase_S1_PA_chymotrypsin"/>
</dbReference>
<feature type="domain" description="Peptidase S1" evidence="5">
    <location>
        <begin position="1"/>
        <end position="170"/>
    </location>
</feature>
<keyword evidence="7" id="KW-1185">Reference proteome</keyword>
<dbReference type="PANTHER" id="PTHR24252:SF7">
    <property type="entry name" value="HYALIN"/>
    <property type="match status" value="1"/>
</dbReference>
<name>A0A7K4LN21_9AVES</name>
<dbReference type="PROSITE" id="PS50240">
    <property type="entry name" value="TRYPSIN_DOM"/>
    <property type="match status" value="1"/>
</dbReference>
<dbReference type="PANTHER" id="PTHR24252">
    <property type="entry name" value="ACROSIN-RELATED"/>
    <property type="match status" value="1"/>
</dbReference>
<dbReference type="InterPro" id="IPR018114">
    <property type="entry name" value="TRYPSIN_HIS"/>
</dbReference>
<evidence type="ECO:0000313" key="6">
    <source>
        <dbReference type="EMBL" id="NWJ05299.1"/>
    </source>
</evidence>
<dbReference type="InterPro" id="IPR009003">
    <property type="entry name" value="Peptidase_S1_PA"/>
</dbReference>